<evidence type="ECO:0000313" key="3">
    <source>
        <dbReference type="Proteomes" id="UP001501414"/>
    </source>
</evidence>
<protein>
    <submittedName>
        <fullName evidence="2">Uncharacterized protein</fullName>
    </submittedName>
</protein>
<name>A0ABN1Y1B6_9PSEU</name>
<proteinExistence type="predicted"/>
<evidence type="ECO:0000256" key="1">
    <source>
        <dbReference type="SAM" id="MobiDB-lite"/>
    </source>
</evidence>
<feature type="region of interest" description="Disordered" evidence="1">
    <location>
        <begin position="35"/>
        <end position="76"/>
    </location>
</feature>
<evidence type="ECO:0000313" key="2">
    <source>
        <dbReference type="EMBL" id="GAA1395143.1"/>
    </source>
</evidence>
<feature type="compositionally biased region" description="Basic and acidic residues" evidence="1">
    <location>
        <begin position="35"/>
        <end position="45"/>
    </location>
</feature>
<comment type="caution">
    <text evidence="2">The sequence shown here is derived from an EMBL/GenBank/DDBJ whole genome shotgun (WGS) entry which is preliminary data.</text>
</comment>
<reference evidence="2 3" key="1">
    <citation type="journal article" date="2019" name="Int. J. Syst. Evol. Microbiol.">
        <title>The Global Catalogue of Microorganisms (GCM) 10K type strain sequencing project: providing services to taxonomists for standard genome sequencing and annotation.</title>
        <authorList>
            <consortium name="The Broad Institute Genomics Platform"/>
            <consortium name="The Broad Institute Genome Sequencing Center for Infectious Disease"/>
            <person name="Wu L."/>
            <person name="Ma J."/>
        </authorList>
    </citation>
    <scope>NUCLEOTIDE SEQUENCE [LARGE SCALE GENOMIC DNA]</scope>
    <source>
        <strain evidence="2 3">JCM 11896</strain>
    </source>
</reference>
<keyword evidence="3" id="KW-1185">Reference proteome</keyword>
<organism evidence="2 3">
    <name type="scientific">Pseudonocardia kongjuensis</name>
    <dbReference type="NCBI Taxonomy" id="102227"/>
    <lineage>
        <taxon>Bacteria</taxon>
        <taxon>Bacillati</taxon>
        <taxon>Actinomycetota</taxon>
        <taxon>Actinomycetes</taxon>
        <taxon>Pseudonocardiales</taxon>
        <taxon>Pseudonocardiaceae</taxon>
        <taxon>Pseudonocardia</taxon>
    </lineage>
</organism>
<feature type="compositionally biased region" description="Polar residues" evidence="1">
    <location>
        <begin position="62"/>
        <end position="76"/>
    </location>
</feature>
<dbReference type="EMBL" id="BAAAJK010000027">
    <property type="protein sequence ID" value="GAA1395143.1"/>
    <property type="molecule type" value="Genomic_DNA"/>
</dbReference>
<dbReference type="Proteomes" id="UP001501414">
    <property type="component" value="Unassembled WGS sequence"/>
</dbReference>
<gene>
    <name evidence="2" type="ORF">GCM10009613_44400</name>
</gene>
<sequence length="76" mass="8756">MSATYFTDRYTQGDIQLQLIGRDGTVAAFNEAEEKRAELETARDRSRARKAKLRAWLPPKWRQQSGRSPETVSRSN</sequence>
<accession>A0ABN1Y1B6</accession>